<dbReference type="Gene3D" id="3.60.15.10">
    <property type="entry name" value="Ribonuclease Z/Hydroxyacylglutathione hydrolase-like"/>
    <property type="match status" value="1"/>
</dbReference>
<evidence type="ECO:0000259" key="2">
    <source>
        <dbReference type="SMART" id="SM00849"/>
    </source>
</evidence>
<evidence type="ECO:0000256" key="1">
    <source>
        <dbReference type="SAM" id="SignalP"/>
    </source>
</evidence>
<dbReference type="Pfam" id="PF00753">
    <property type="entry name" value="Lactamase_B"/>
    <property type="match status" value="1"/>
</dbReference>
<name>A0A2A5CCA9_9GAMM</name>
<reference evidence="4" key="1">
    <citation type="submission" date="2017-08" db="EMBL/GenBank/DDBJ databases">
        <title>A dynamic microbial community with high functional redundancy inhabits the cold, oxic subseafloor aquifer.</title>
        <authorList>
            <person name="Tully B.J."/>
            <person name="Wheat C.G."/>
            <person name="Glazer B.T."/>
            <person name="Huber J.A."/>
        </authorList>
    </citation>
    <scope>NUCLEOTIDE SEQUENCE [LARGE SCALE GENOMIC DNA]</scope>
</reference>
<feature type="domain" description="Metallo-beta-lactamase" evidence="2">
    <location>
        <begin position="55"/>
        <end position="239"/>
    </location>
</feature>
<dbReference type="SUPFAM" id="SSF56281">
    <property type="entry name" value="Metallo-hydrolase/oxidoreductase"/>
    <property type="match status" value="1"/>
</dbReference>
<dbReference type="InterPro" id="IPR050855">
    <property type="entry name" value="NDM-1-like"/>
</dbReference>
<dbReference type="SMART" id="SM00849">
    <property type="entry name" value="Lactamase_B"/>
    <property type="match status" value="1"/>
</dbReference>
<evidence type="ECO:0000313" key="3">
    <source>
        <dbReference type="EMBL" id="PCJ41165.1"/>
    </source>
</evidence>
<gene>
    <name evidence="3" type="ORF">COA71_08960</name>
</gene>
<keyword evidence="1" id="KW-0732">Signal</keyword>
<protein>
    <recommendedName>
        <fullName evidence="2">Metallo-beta-lactamase domain-containing protein</fullName>
    </recommendedName>
</protein>
<organism evidence="3 4">
    <name type="scientific">SAR86 cluster bacterium</name>
    <dbReference type="NCBI Taxonomy" id="2030880"/>
    <lineage>
        <taxon>Bacteria</taxon>
        <taxon>Pseudomonadati</taxon>
        <taxon>Pseudomonadota</taxon>
        <taxon>Gammaproteobacteria</taxon>
        <taxon>SAR86 cluster</taxon>
    </lineage>
</organism>
<dbReference type="PANTHER" id="PTHR42951:SF14">
    <property type="entry name" value="METALLO-BETA-LACTAMASE SUPERFAMILY PROTEIN"/>
    <property type="match status" value="1"/>
</dbReference>
<dbReference type="EMBL" id="NVWI01000006">
    <property type="protein sequence ID" value="PCJ41165.1"/>
    <property type="molecule type" value="Genomic_DNA"/>
</dbReference>
<evidence type="ECO:0000313" key="4">
    <source>
        <dbReference type="Proteomes" id="UP000228987"/>
    </source>
</evidence>
<accession>A0A2A5CCA9</accession>
<dbReference type="PANTHER" id="PTHR42951">
    <property type="entry name" value="METALLO-BETA-LACTAMASE DOMAIN-CONTAINING"/>
    <property type="match status" value="1"/>
</dbReference>
<dbReference type="AlphaFoldDB" id="A0A2A5CCA9"/>
<feature type="signal peptide" evidence="1">
    <location>
        <begin position="1"/>
        <end position="36"/>
    </location>
</feature>
<proteinExistence type="predicted"/>
<sequence>MQTRIKSGKNKMNTIKQKLLYLTLTIICSIQLSACAAESDGLVLEIYTGQFSGIGENSFTLLGESEAIQIDAPWLLGDGEILAERLKNNGRELTHILLTHGHPDHYMGLAPIVEAFPNVQVLARQSVIDEISTQFQSKWVHWEPLYGSQLPITPVIPELLVGDSIFLEEYEIQFMDVPPAETMNATVFYIPSLEALITGDLIFSQMHPYFADLNNPASWIDALEQIQSFTPISLVYPGHGPSGGVELLSEALSYMQVYQEVAPPGVPLREFAPIMAERFPDYAPTFLWWTRGPGFGIVGPGPLGVPDAITETLPPYLLGGEPPP</sequence>
<comment type="caution">
    <text evidence="3">The sequence shown here is derived from an EMBL/GenBank/DDBJ whole genome shotgun (WGS) entry which is preliminary data.</text>
</comment>
<dbReference type="InterPro" id="IPR001279">
    <property type="entry name" value="Metallo-B-lactamas"/>
</dbReference>
<dbReference type="Proteomes" id="UP000228987">
    <property type="component" value="Unassembled WGS sequence"/>
</dbReference>
<dbReference type="InterPro" id="IPR036866">
    <property type="entry name" value="RibonucZ/Hydroxyglut_hydro"/>
</dbReference>
<feature type="chain" id="PRO_5011975077" description="Metallo-beta-lactamase domain-containing protein" evidence="1">
    <location>
        <begin position="37"/>
        <end position="324"/>
    </location>
</feature>